<keyword evidence="3" id="KW-1185">Reference proteome</keyword>
<reference evidence="2 3" key="1">
    <citation type="journal article" date="2016" name="Mol. Biol. Evol.">
        <title>Comparative Genomics of Early-Diverging Mushroom-Forming Fungi Provides Insights into the Origins of Lignocellulose Decay Capabilities.</title>
        <authorList>
            <person name="Nagy L.G."/>
            <person name="Riley R."/>
            <person name="Tritt A."/>
            <person name="Adam C."/>
            <person name="Daum C."/>
            <person name="Floudas D."/>
            <person name="Sun H."/>
            <person name="Yadav J.S."/>
            <person name="Pangilinan J."/>
            <person name="Larsson K.H."/>
            <person name="Matsuura K."/>
            <person name="Barry K."/>
            <person name="Labutti K."/>
            <person name="Kuo R."/>
            <person name="Ohm R.A."/>
            <person name="Bhattacharya S.S."/>
            <person name="Shirouzu T."/>
            <person name="Yoshinaga Y."/>
            <person name="Martin F.M."/>
            <person name="Grigoriev I.V."/>
            <person name="Hibbett D.S."/>
        </authorList>
    </citation>
    <scope>NUCLEOTIDE SEQUENCE [LARGE SCALE GENOMIC DNA]</scope>
    <source>
        <strain evidence="2 3">HHB12029</strain>
    </source>
</reference>
<dbReference type="InParanoid" id="A0A165JQ79"/>
<dbReference type="Proteomes" id="UP000077266">
    <property type="component" value="Unassembled WGS sequence"/>
</dbReference>
<protein>
    <recommendedName>
        <fullName evidence="1">GLTSCR protein conserved domain-containing protein</fullName>
    </recommendedName>
</protein>
<dbReference type="STRING" id="1314781.A0A165JQ79"/>
<evidence type="ECO:0000259" key="1">
    <source>
        <dbReference type="Pfam" id="PF15249"/>
    </source>
</evidence>
<dbReference type="EMBL" id="KV425961">
    <property type="protein sequence ID" value="KZV95178.1"/>
    <property type="molecule type" value="Genomic_DNA"/>
</dbReference>
<dbReference type="AlphaFoldDB" id="A0A165JQ79"/>
<organism evidence="2 3">
    <name type="scientific">Exidia glandulosa HHB12029</name>
    <dbReference type="NCBI Taxonomy" id="1314781"/>
    <lineage>
        <taxon>Eukaryota</taxon>
        <taxon>Fungi</taxon>
        <taxon>Dikarya</taxon>
        <taxon>Basidiomycota</taxon>
        <taxon>Agaricomycotina</taxon>
        <taxon>Agaricomycetes</taxon>
        <taxon>Auriculariales</taxon>
        <taxon>Exidiaceae</taxon>
        <taxon>Exidia</taxon>
    </lineage>
</organism>
<dbReference type="OrthoDB" id="10262026at2759"/>
<dbReference type="Pfam" id="PF15249">
    <property type="entry name" value="GLTSCR1"/>
    <property type="match status" value="1"/>
</dbReference>
<dbReference type="InterPro" id="IPR015671">
    <property type="entry name" value="GSCR1_dom"/>
</dbReference>
<sequence>MLSSHNNTSKRVLAAISSDHALALYPDTDTPFLSETDKVHRLLPYHVFQQHKQDIDRITNYSDPHDPEPRDPQLAELQGTFRNPPYALQTRLKACLSETRFAIDCHKRFRALRKRFRDIRTRDAQRQYPGGDAVVLAQAVLESDRSFNNALHAELRAMRHAAQARPAQMAPPPPPPGYVYRPYPSPSPERFATPIPVQLPARLLPVLTGMGIVPVLQANLPPAGEPQPACVQLGTVTNADGTATLSLTINLSLLQPVQMSSLAALLNSLVPRPPAPAPASS</sequence>
<name>A0A165JQ79_EXIGL</name>
<accession>A0A165JQ79</accession>
<gene>
    <name evidence="2" type="ORF">EXIGLDRAFT_766444</name>
</gene>
<evidence type="ECO:0000313" key="2">
    <source>
        <dbReference type="EMBL" id="KZV95178.1"/>
    </source>
</evidence>
<proteinExistence type="predicted"/>
<feature type="domain" description="GLTSCR protein conserved" evidence="1">
    <location>
        <begin position="19"/>
        <end position="146"/>
    </location>
</feature>
<evidence type="ECO:0000313" key="3">
    <source>
        <dbReference type="Proteomes" id="UP000077266"/>
    </source>
</evidence>